<comment type="caution">
    <text evidence="1">The sequence shown here is derived from an EMBL/GenBank/DDBJ whole genome shotgun (WGS) entry which is preliminary data.</text>
</comment>
<dbReference type="AlphaFoldDB" id="X1E7Y9"/>
<name>X1E7Y9_9ZZZZ</name>
<sequence length="85" mass="8274">MPISPVGLAVSTFITRLPAESIKSAEIPKSKSSGEPGIVGLQLIVPPTTSPTVASEGVKVALKMLTVGNFGGGGGGGAGTSIGLK</sequence>
<gene>
    <name evidence="1" type="ORF">S03H2_10158</name>
</gene>
<accession>X1E7Y9</accession>
<evidence type="ECO:0000313" key="1">
    <source>
        <dbReference type="EMBL" id="GAH28707.1"/>
    </source>
</evidence>
<dbReference type="EMBL" id="BARU01005243">
    <property type="protein sequence ID" value="GAH28707.1"/>
    <property type="molecule type" value="Genomic_DNA"/>
</dbReference>
<protein>
    <submittedName>
        <fullName evidence="1">Uncharacterized protein</fullName>
    </submittedName>
</protein>
<reference evidence="1" key="1">
    <citation type="journal article" date="2014" name="Front. Microbiol.">
        <title>High frequency of phylogenetically diverse reductive dehalogenase-homologous genes in deep subseafloor sedimentary metagenomes.</title>
        <authorList>
            <person name="Kawai M."/>
            <person name="Futagami T."/>
            <person name="Toyoda A."/>
            <person name="Takaki Y."/>
            <person name="Nishi S."/>
            <person name="Hori S."/>
            <person name="Arai W."/>
            <person name="Tsubouchi T."/>
            <person name="Morono Y."/>
            <person name="Uchiyama I."/>
            <person name="Ito T."/>
            <person name="Fujiyama A."/>
            <person name="Inagaki F."/>
            <person name="Takami H."/>
        </authorList>
    </citation>
    <scope>NUCLEOTIDE SEQUENCE</scope>
    <source>
        <strain evidence="1">Expedition CK06-06</strain>
    </source>
</reference>
<organism evidence="1">
    <name type="scientific">marine sediment metagenome</name>
    <dbReference type="NCBI Taxonomy" id="412755"/>
    <lineage>
        <taxon>unclassified sequences</taxon>
        <taxon>metagenomes</taxon>
        <taxon>ecological metagenomes</taxon>
    </lineage>
</organism>
<proteinExistence type="predicted"/>